<accession>A0A2M7TBB0</accession>
<dbReference type="SMART" id="SM00100">
    <property type="entry name" value="cNMP"/>
    <property type="match status" value="1"/>
</dbReference>
<keyword evidence="3" id="KW-0804">Transcription</keyword>
<dbReference type="InterPro" id="IPR036390">
    <property type="entry name" value="WH_DNA-bd_sf"/>
</dbReference>
<dbReference type="InterPro" id="IPR000595">
    <property type="entry name" value="cNMP-bd_dom"/>
</dbReference>
<comment type="caution">
    <text evidence="6">The sequence shown here is derived from an EMBL/GenBank/DDBJ whole genome shotgun (WGS) entry which is preliminary data.</text>
</comment>
<evidence type="ECO:0000313" key="7">
    <source>
        <dbReference type="Proteomes" id="UP000230956"/>
    </source>
</evidence>
<dbReference type="Gene3D" id="2.60.120.10">
    <property type="entry name" value="Jelly Rolls"/>
    <property type="match status" value="1"/>
</dbReference>
<name>A0A2M7TBB0_9ACTN</name>
<dbReference type="GO" id="GO:0003677">
    <property type="term" value="F:DNA binding"/>
    <property type="evidence" value="ECO:0007669"/>
    <property type="project" value="UniProtKB-KW"/>
</dbReference>
<evidence type="ECO:0000256" key="1">
    <source>
        <dbReference type="ARBA" id="ARBA00023015"/>
    </source>
</evidence>
<dbReference type="CDD" id="cd00038">
    <property type="entry name" value="CAP_ED"/>
    <property type="match status" value="1"/>
</dbReference>
<dbReference type="PROSITE" id="PS51063">
    <property type="entry name" value="HTH_CRP_2"/>
    <property type="match status" value="1"/>
</dbReference>
<dbReference type="Gene3D" id="1.10.10.10">
    <property type="entry name" value="Winged helix-like DNA-binding domain superfamily/Winged helix DNA-binding domain"/>
    <property type="match status" value="1"/>
</dbReference>
<sequence length="230" mass="25448">MNTPQGLRMCPLFAGLPEDNLKELSTIAIGKKFARGELIFSDGDAGEGFYVVIHGRVKLFKLGMDGREQILHFVANGDPFGEVTLFSGVSYPAFARAATDLEVLFFKRNDFEALVRQDPQLSLNMIAIMSHHLRRFATLVEELSLKDVPARVAKYLLDSATRNGREHDAGIEFDLDISKTELAQRLGTISETISRTLGKMKSTGIIDTNGKKVTILDMDTLEEVASGLRK</sequence>
<evidence type="ECO:0000259" key="4">
    <source>
        <dbReference type="PROSITE" id="PS50042"/>
    </source>
</evidence>
<evidence type="ECO:0000256" key="2">
    <source>
        <dbReference type="ARBA" id="ARBA00023125"/>
    </source>
</evidence>
<dbReference type="InterPro" id="IPR050397">
    <property type="entry name" value="Env_Response_Regulators"/>
</dbReference>
<dbReference type="SUPFAM" id="SSF46785">
    <property type="entry name" value="Winged helix' DNA-binding domain"/>
    <property type="match status" value="1"/>
</dbReference>
<evidence type="ECO:0000259" key="5">
    <source>
        <dbReference type="PROSITE" id="PS51063"/>
    </source>
</evidence>
<dbReference type="InterPro" id="IPR036388">
    <property type="entry name" value="WH-like_DNA-bd_sf"/>
</dbReference>
<keyword evidence="2" id="KW-0238">DNA-binding</keyword>
<dbReference type="PROSITE" id="PS50042">
    <property type="entry name" value="CNMP_BINDING_3"/>
    <property type="match status" value="1"/>
</dbReference>
<evidence type="ECO:0000313" key="6">
    <source>
        <dbReference type="EMBL" id="PIZ42416.1"/>
    </source>
</evidence>
<dbReference type="InterPro" id="IPR012318">
    <property type="entry name" value="HTH_CRP"/>
</dbReference>
<protein>
    <submittedName>
        <fullName evidence="6">Transcriptional regulator</fullName>
    </submittedName>
</protein>
<dbReference type="Proteomes" id="UP000230956">
    <property type="component" value="Unassembled WGS sequence"/>
</dbReference>
<gene>
    <name evidence="6" type="ORF">COY37_00455</name>
</gene>
<dbReference type="RefSeq" id="WP_286678371.1">
    <property type="nucleotide sequence ID" value="NZ_MNXI01000078.1"/>
</dbReference>
<feature type="domain" description="Cyclic nucleotide-binding" evidence="4">
    <location>
        <begin position="12"/>
        <end position="115"/>
    </location>
</feature>
<dbReference type="AlphaFoldDB" id="A0A2M7TBB0"/>
<evidence type="ECO:0000256" key="3">
    <source>
        <dbReference type="ARBA" id="ARBA00023163"/>
    </source>
</evidence>
<dbReference type="GO" id="GO:0003700">
    <property type="term" value="F:DNA-binding transcription factor activity"/>
    <property type="evidence" value="ECO:0007669"/>
    <property type="project" value="TreeGrafter"/>
</dbReference>
<dbReference type="InterPro" id="IPR018490">
    <property type="entry name" value="cNMP-bd_dom_sf"/>
</dbReference>
<dbReference type="PANTHER" id="PTHR24567">
    <property type="entry name" value="CRP FAMILY TRANSCRIPTIONAL REGULATORY PROTEIN"/>
    <property type="match status" value="1"/>
</dbReference>
<dbReference type="Pfam" id="PF13545">
    <property type="entry name" value="HTH_Crp_2"/>
    <property type="match status" value="1"/>
</dbReference>
<organism evidence="6 7">
    <name type="scientific">Candidatus Aquicultor secundus</name>
    <dbReference type="NCBI Taxonomy" id="1973895"/>
    <lineage>
        <taxon>Bacteria</taxon>
        <taxon>Bacillati</taxon>
        <taxon>Actinomycetota</taxon>
        <taxon>Candidatus Aquicultoria</taxon>
        <taxon>Candidatus Aquicultorales</taxon>
        <taxon>Candidatus Aquicultoraceae</taxon>
        <taxon>Candidatus Aquicultor</taxon>
    </lineage>
</organism>
<dbReference type="EMBL" id="PFNG01000014">
    <property type="protein sequence ID" value="PIZ42416.1"/>
    <property type="molecule type" value="Genomic_DNA"/>
</dbReference>
<reference evidence="7" key="1">
    <citation type="submission" date="2017-09" db="EMBL/GenBank/DDBJ databases">
        <title>Depth-based differentiation of microbial function through sediment-hosted aquifers and enrichment of novel symbionts in the deep terrestrial subsurface.</title>
        <authorList>
            <person name="Probst A.J."/>
            <person name="Ladd B."/>
            <person name="Jarett J.K."/>
            <person name="Geller-Mcgrath D.E."/>
            <person name="Sieber C.M.K."/>
            <person name="Emerson J.B."/>
            <person name="Anantharaman K."/>
            <person name="Thomas B.C."/>
            <person name="Malmstrom R."/>
            <person name="Stieglmeier M."/>
            <person name="Klingl A."/>
            <person name="Woyke T."/>
            <person name="Ryan C.M."/>
            <person name="Banfield J.F."/>
        </authorList>
    </citation>
    <scope>NUCLEOTIDE SEQUENCE [LARGE SCALE GENOMIC DNA]</scope>
</reference>
<dbReference type="SUPFAM" id="SSF51206">
    <property type="entry name" value="cAMP-binding domain-like"/>
    <property type="match status" value="1"/>
</dbReference>
<dbReference type="GO" id="GO:0005829">
    <property type="term" value="C:cytosol"/>
    <property type="evidence" value="ECO:0007669"/>
    <property type="project" value="TreeGrafter"/>
</dbReference>
<dbReference type="InterPro" id="IPR014710">
    <property type="entry name" value="RmlC-like_jellyroll"/>
</dbReference>
<dbReference type="SMART" id="SM00419">
    <property type="entry name" value="HTH_CRP"/>
    <property type="match status" value="1"/>
</dbReference>
<keyword evidence="1" id="KW-0805">Transcription regulation</keyword>
<dbReference type="PRINTS" id="PR00034">
    <property type="entry name" value="HTHCRP"/>
</dbReference>
<dbReference type="PANTHER" id="PTHR24567:SF68">
    <property type="entry name" value="DNA-BINDING TRANSCRIPTIONAL DUAL REGULATOR CRP"/>
    <property type="match status" value="1"/>
</dbReference>
<dbReference type="Pfam" id="PF00027">
    <property type="entry name" value="cNMP_binding"/>
    <property type="match status" value="1"/>
</dbReference>
<proteinExistence type="predicted"/>
<feature type="domain" description="HTH crp-type" evidence="5">
    <location>
        <begin position="146"/>
        <end position="219"/>
    </location>
</feature>